<evidence type="ECO:0000256" key="5">
    <source>
        <dbReference type="PROSITE-ProRule" id="PRU00042"/>
    </source>
</evidence>
<sequence length="330" mass="37892">MLDISDISLEKLDLLKEFVNLFKVKPNVLYDNKFNFILNWLVNDLKAQIPVQRKGNFDDMRLDDDSEMINSDDVRAVTIDTLDAEDIQVHTHQMINIEVTRTSGACSRKTDGGICSSSNPTFLVEKPITGTVKTYGCNICHKKFGSETGLQTHNKNHTDVLDAPNHGYLILEPTETNSTAWDMENKTCRACGLKFDRRRLLKEHALSVHGIKKPFYCLQCDFVTAKYERLRPHMSVHTGEKPYSCTFCPRSFRIKSTADLHILTHTKERPFKCTKCEKSFRHPSTLKKHVTALHDNLKSYICETCGRAFNHVNSFRRHKQNKVCLAKLKE</sequence>
<keyword evidence="3 5" id="KW-0863">Zinc-finger</keyword>
<dbReference type="Proteomes" id="UP000007875">
    <property type="component" value="Unassembled WGS sequence"/>
</dbReference>
<dbReference type="PROSITE" id="PS00028">
    <property type="entry name" value="ZINC_FINGER_C2H2_1"/>
    <property type="match status" value="4"/>
</dbReference>
<protein>
    <recommendedName>
        <fullName evidence="6">C2H2-type domain-containing protein</fullName>
    </recommendedName>
</protein>
<dbReference type="Ensembl" id="ENSCSAVT00000011654.1">
    <property type="protein sequence ID" value="ENSCSAVP00000011521.1"/>
    <property type="gene ID" value="ENSCSAVG00000006745.1"/>
</dbReference>
<feature type="domain" description="C2H2-type" evidence="6">
    <location>
        <begin position="135"/>
        <end position="158"/>
    </location>
</feature>
<evidence type="ECO:0000259" key="6">
    <source>
        <dbReference type="PROSITE" id="PS50157"/>
    </source>
</evidence>
<name>H2Z1Q9_CIOSA</name>
<keyword evidence="8" id="KW-1185">Reference proteome</keyword>
<keyword evidence="1" id="KW-0479">Metal-binding</keyword>
<dbReference type="HOGENOM" id="CLU_841870_0_0_1"/>
<evidence type="ECO:0000313" key="8">
    <source>
        <dbReference type="Proteomes" id="UP000007875"/>
    </source>
</evidence>
<organism evidence="7 8">
    <name type="scientific">Ciona savignyi</name>
    <name type="common">Pacific transparent sea squirt</name>
    <dbReference type="NCBI Taxonomy" id="51511"/>
    <lineage>
        <taxon>Eukaryota</taxon>
        <taxon>Metazoa</taxon>
        <taxon>Chordata</taxon>
        <taxon>Tunicata</taxon>
        <taxon>Ascidiacea</taxon>
        <taxon>Phlebobranchia</taxon>
        <taxon>Cionidae</taxon>
        <taxon>Ciona</taxon>
    </lineage>
</organism>
<evidence type="ECO:0000256" key="3">
    <source>
        <dbReference type="ARBA" id="ARBA00022771"/>
    </source>
</evidence>
<dbReference type="AlphaFoldDB" id="H2Z1Q9"/>
<dbReference type="GO" id="GO:0008270">
    <property type="term" value="F:zinc ion binding"/>
    <property type="evidence" value="ECO:0007669"/>
    <property type="project" value="UniProtKB-KW"/>
</dbReference>
<keyword evidence="4" id="KW-0862">Zinc</keyword>
<feature type="domain" description="C2H2-type" evidence="6">
    <location>
        <begin position="271"/>
        <end position="299"/>
    </location>
</feature>
<dbReference type="Pfam" id="PF00096">
    <property type="entry name" value="zf-C2H2"/>
    <property type="match status" value="1"/>
</dbReference>
<dbReference type="Gene3D" id="6.10.250.3420">
    <property type="match status" value="1"/>
</dbReference>
<dbReference type="InterPro" id="IPR036236">
    <property type="entry name" value="Znf_C2H2_sf"/>
</dbReference>
<feature type="domain" description="C2H2-type" evidence="6">
    <location>
        <begin position="243"/>
        <end position="270"/>
    </location>
</feature>
<proteinExistence type="predicted"/>
<feature type="domain" description="C2H2-type" evidence="6">
    <location>
        <begin position="300"/>
        <end position="320"/>
    </location>
</feature>
<dbReference type="PROSITE" id="PS50157">
    <property type="entry name" value="ZINC_FINGER_C2H2_2"/>
    <property type="match status" value="6"/>
</dbReference>
<reference evidence="7" key="2">
    <citation type="submission" date="2025-08" db="UniProtKB">
        <authorList>
            <consortium name="Ensembl"/>
        </authorList>
    </citation>
    <scope>IDENTIFICATION</scope>
</reference>
<evidence type="ECO:0000256" key="1">
    <source>
        <dbReference type="ARBA" id="ARBA00022723"/>
    </source>
</evidence>
<dbReference type="SMART" id="SM00355">
    <property type="entry name" value="ZnF_C2H2"/>
    <property type="match status" value="6"/>
</dbReference>
<feature type="domain" description="C2H2-type" evidence="6">
    <location>
        <begin position="215"/>
        <end position="242"/>
    </location>
</feature>
<evidence type="ECO:0000313" key="7">
    <source>
        <dbReference type="Ensembl" id="ENSCSAVP00000011521.1"/>
    </source>
</evidence>
<dbReference type="SUPFAM" id="SSF57667">
    <property type="entry name" value="beta-beta-alpha zinc fingers"/>
    <property type="match status" value="4"/>
</dbReference>
<evidence type="ECO:0000256" key="4">
    <source>
        <dbReference type="ARBA" id="ARBA00022833"/>
    </source>
</evidence>
<dbReference type="PANTHER" id="PTHR24379">
    <property type="entry name" value="KRAB AND ZINC FINGER DOMAIN-CONTAINING"/>
    <property type="match status" value="1"/>
</dbReference>
<dbReference type="GeneTree" id="ENSGT00940000161979"/>
<dbReference type="FunFam" id="3.30.160.60:FF:000100">
    <property type="entry name" value="Zinc finger 45-like"/>
    <property type="match status" value="1"/>
</dbReference>
<reference evidence="8" key="1">
    <citation type="submission" date="2003-08" db="EMBL/GenBank/DDBJ databases">
        <authorList>
            <person name="Birren B."/>
            <person name="Nusbaum C."/>
            <person name="Abebe A."/>
            <person name="Abouelleil A."/>
            <person name="Adekoya E."/>
            <person name="Ait-zahra M."/>
            <person name="Allen N."/>
            <person name="Allen T."/>
            <person name="An P."/>
            <person name="Anderson M."/>
            <person name="Anderson S."/>
            <person name="Arachchi H."/>
            <person name="Armbruster J."/>
            <person name="Bachantsang P."/>
            <person name="Baldwin J."/>
            <person name="Barry A."/>
            <person name="Bayul T."/>
            <person name="Blitshsteyn B."/>
            <person name="Bloom T."/>
            <person name="Blye J."/>
            <person name="Boguslavskiy L."/>
            <person name="Borowsky M."/>
            <person name="Boukhgalter B."/>
            <person name="Brunache A."/>
            <person name="Butler J."/>
            <person name="Calixte N."/>
            <person name="Calvo S."/>
            <person name="Camarata J."/>
            <person name="Campo K."/>
            <person name="Chang J."/>
            <person name="Cheshatsang Y."/>
            <person name="Citroen M."/>
            <person name="Collymore A."/>
            <person name="Considine T."/>
            <person name="Cook A."/>
            <person name="Cooke P."/>
            <person name="Corum B."/>
            <person name="Cuomo C."/>
            <person name="David R."/>
            <person name="Dawoe T."/>
            <person name="Degray S."/>
            <person name="Dodge S."/>
            <person name="Dooley K."/>
            <person name="Dorje P."/>
            <person name="Dorjee K."/>
            <person name="Dorris L."/>
            <person name="Duffey N."/>
            <person name="Dupes A."/>
            <person name="Elkins T."/>
            <person name="Engels R."/>
            <person name="Erickson J."/>
            <person name="Farina A."/>
            <person name="Faro S."/>
            <person name="Ferreira P."/>
            <person name="Fischer H."/>
            <person name="Fitzgerald M."/>
            <person name="Foley K."/>
            <person name="Gage D."/>
            <person name="Galagan J."/>
            <person name="Gearin G."/>
            <person name="Gnerre S."/>
            <person name="Gnirke A."/>
            <person name="Goyette A."/>
            <person name="Graham J."/>
            <person name="Grandbois E."/>
            <person name="Gyaltsen K."/>
            <person name="Hafez N."/>
            <person name="Hagopian D."/>
            <person name="Hagos B."/>
            <person name="Hall J."/>
            <person name="Hatcher B."/>
            <person name="Heller A."/>
            <person name="Higgins H."/>
            <person name="Honan T."/>
            <person name="Horn A."/>
            <person name="Houde N."/>
            <person name="Hughes L."/>
            <person name="Hulme W."/>
            <person name="Husby E."/>
            <person name="Iliev I."/>
            <person name="Jaffe D."/>
            <person name="Jones C."/>
            <person name="Kamal M."/>
            <person name="Kamat A."/>
            <person name="Kamvysselis M."/>
            <person name="Karlsson E."/>
            <person name="Kells C."/>
            <person name="Kieu A."/>
            <person name="Kisner P."/>
            <person name="Kodira C."/>
            <person name="Kulbokas E."/>
            <person name="Labutti K."/>
            <person name="Lama D."/>
            <person name="Landers T."/>
            <person name="Leger J."/>
            <person name="Levine S."/>
            <person name="Lewis D."/>
            <person name="Lewis T."/>
            <person name="Lindblad-toh K."/>
            <person name="Liu X."/>
            <person name="Lokyitsang T."/>
            <person name="Lokyitsang Y."/>
            <person name="Lucien O."/>
            <person name="Lui A."/>
            <person name="Ma L.J."/>
            <person name="Mabbitt R."/>
            <person name="Macdonald J."/>
            <person name="Maclean C."/>
            <person name="Major J."/>
            <person name="Manning J."/>
            <person name="Marabella R."/>
            <person name="Maru K."/>
            <person name="Matthews C."/>
            <person name="Mauceli E."/>
            <person name="Mccarthy M."/>
            <person name="Mcdonough S."/>
            <person name="Mcghee T."/>
            <person name="Meldrim J."/>
            <person name="Meneus L."/>
            <person name="Mesirov J."/>
            <person name="Mihalev A."/>
            <person name="Mihova T."/>
            <person name="Mikkelsen T."/>
            <person name="Mlenga V."/>
            <person name="Moru K."/>
            <person name="Mozes J."/>
            <person name="Mulrain L."/>
            <person name="Munson G."/>
            <person name="Naylor J."/>
            <person name="Newes C."/>
            <person name="Nguyen C."/>
            <person name="Nguyen N."/>
            <person name="Nguyen T."/>
            <person name="Nicol R."/>
            <person name="Nielsen C."/>
            <person name="Nizzari M."/>
            <person name="Norbu C."/>
            <person name="Norbu N."/>
            <person name="O'donnell P."/>
            <person name="Okoawo O."/>
            <person name="O'leary S."/>
            <person name="Omotosho B."/>
            <person name="O'neill K."/>
            <person name="Osman S."/>
            <person name="Parker S."/>
            <person name="Perrin D."/>
            <person name="Phunkhang P."/>
            <person name="Piqani B."/>
            <person name="Purcell S."/>
            <person name="Rachupka T."/>
            <person name="Ramasamy U."/>
            <person name="Rameau R."/>
            <person name="Ray V."/>
            <person name="Raymond C."/>
            <person name="Retta R."/>
            <person name="Richardson S."/>
            <person name="Rise C."/>
            <person name="Rodriguez J."/>
            <person name="Rogers J."/>
            <person name="Rogov P."/>
            <person name="Rutman M."/>
            <person name="Schupbach R."/>
            <person name="Seaman C."/>
            <person name="Settipalli S."/>
            <person name="Sharpe T."/>
            <person name="Sheridan J."/>
            <person name="Sherpa N."/>
            <person name="Shi J."/>
            <person name="Smirnov S."/>
            <person name="Smith C."/>
            <person name="Sougnez C."/>
            <person name="Spencer B."/>
            <person name="Stalker J."/>
            <person name="Stange-thomann N."/>
            <person name="Stavropoulos S."/>
            <person name="Stetson K."/>
            <person name="Stone C."/>
            <person name="Stone S."/>
            <person name="Stubbs M."/>
            <person name="Talamas J."/>
            <person name="Tchuinga P."/>
            <person name="Tenzing P."/>
            <person name="Tesfaye S."/>
            <person name="Theodore J."/>
            <person name="Thoulutsang Y."/>
            <person name="Topham K."/>
            <person name="Towey S."/>
            <person name="Tsamla T."/>
            <person name="Tsomo N."/>
            <person name="Vallee D."/>
            <person name="Vassiliev H."/>
            <person name="Venkataraman V."/>
            <person name="Vinson J."/>
            <person name="Vo A."/>
            <person name="Wade C."/>
            <person name="Wang S."/>
            <person name="Wangchuk T."/>
            <person name="Wangdi T."/>
            <person name="Whittaker C."/>
            <person name="Wilkinson J."/>
            <person name="Wu Y."/>
            <person name="Wyman D."/>
            <person name="Yadav S."/>
            <person name="Yang S."/>
            <person name="Yang X."/>
            <person name="Yeager S."/>
            <person name="Yee E."/>
            <person name="Young G."/>
            <person name="Zainoun J."/>
            <person name="Zembeck L."/>
            <person name="Zimmer A."/>
            <person name="Zody M."/>
            <person name="Lander E."/>
        </authorList>
    </citation>
    <scope>NUCLEOTIDE SEQUENCE [LARGE SCALE GENOMIC DNA]</scope>
</reference>
<keyword evidence="2" id="KW-0677">Repeat</keyword>
<dbReference type="PANTHER" id="PTHR24379:SF121">
    <property type="entry name" value="C2H2-TYPE DOMAIN-CONTAINING PROTEIN"/>
    <property type="match status" value="1"/>
</dbReference>
<dbReference type="Gene3D" id="3.30.160.60">
    <property type="entry name" value="Classic Zinc Finger"/>
    <property type="match status" value="4"/>
</dbReference>
<accession>H2Z1Q9</accession>
<feature type="domain" description="C2H2-type" evidence="6">
    <location>
        <begin position="186"/>
        <end position="214"/>
    </location>
</feature>
<reference evidence="7" key="3">
    <citation type="submission" date="2025-09" db="UniProtKB">
        <authorList>
            <consortium name="Ensembl"/>
        </authorList>
    </citation>
    <scope>IDENTIFICATION</scope>
</reference>
<dbReference type="InterPro" id="IPR013087">
    <property type="entry name" value="Znf_C2H2_type"/>
</dbReference>
<dbReference type="FunFam" id="3.30.160.60:FF:001049">
    <property type="entry name" value="zinc finger protein 319"/>
    <property type="match status" value="1"/>
</dbReference>
<dbReference type="Pfam" id="PF13912">
    <property type="entry name" value="zf-C2H2_6"/>
    <property type="match status" value="1"/>
</dbReference>
<evidence type="ECO:0000256" key="2">
    <source>
        <dbReference type="ARBA" id="ARBA00022737"/>
    </source>
</evidence>